<dbReference type="GO" id="GO:0061630">
    <property type="term" value="F:ubiquitin protein ligase activity"/>
    <property type="evidence" value="ECO:0007669"/>
    <property type="project" value="TreeGrafter"/>
</dbReference>
<evidence type="ECO:0000256" key="3">
    <source>
        <dbReference type="ARBA" id="ARBA00022833"/>
    </source>
</evidence>
<sequence length="672" mass="75861">MASLIDFLEDLNKKFFRCNICLDLLRQPTQLPCLHRFCRECLQQAFSAANSELAKCPVCRDSFTKKAVDHLKSDFFTQQLIEFCAEKERSVKNDRTRRCIGCFLEQRAHSYCFKCSGFLCEECSALHVSDHVISMLNIQAFIDLTAKGMDILARMQRSQSHRTHPSNARKGMCHACQKCQLSACHSNHVTRVMENIEVSASNAYSHLMKETDHLEKVMEVNLQKCEKAISLHKDLQKKVERIIDEIKMTSLSNRGGCVEMTGQSTPTTEEQLEDIKAQREAVITYLKIVLNVQVRSITKLNTLAKSWQMRCNNLREAVDSFSSARYECQSSFVFGVPFFCDVIDDIMNQGVSYFSVATYPSNYSIAFSHSRYKGCFGVLRISSSLESRVSVDHIDSKVNICRVASSRNGRLFLSGYTNDGSSQIVETTMKGHELCRKEFQGTPKRPRRVVAFYKDGLVVTACQQDELGIFNTLDGTYFSNNIKNLVPNWSMKWVTCVTVDHAHDEIIVGSVHQTTPDDVTGNTSLEIFSPKLEYIRTMTIPSTKGTIDICCINGMIVVCDLWGRNVFTVDSNGRLLCRFAGPRVNGLQCAPRSVCVDSTGYIYVLWECNVDGSLHKLVMQSTTEGRPLTLRKVDSDSKSIAIAKSESGKQKLVVVTYRSRQVHVYSIMDDDV</sequence>
<keyword evidence="2 4" id="KW-0863">Zinc-finger</keyword>
<keyword evidence="3" id="KW-0862">Zinc</keyword>
<evidence type="ECO:0000256" key="2">
    <source>
        <dbReference type="ARBA" id="ARBA00022771"/>
    </source>
</evidence>
<keyword evidence="8" id="KW-1185">Reference proteome</keyword>
<dbReference type="PANTHER" id="PTHR25462">
    <property type="entry name" value="BONUS, ISOFORM C-RELATED"/>
    <property type="match status" value="1"/>
</dbReference>
<dbReference type="InterPro" id="IPR001841">
    <property type="entry name" value="Znf_RING"/>
</dbReference>
<dbReference type="SUPFAM" id="SSF57850">
    <property type="entry name" value="RING/U-box"/>
    <property type="match status" value="1"/>
</dbReference>
<evidence type="ECO:0000259" key="5">
    <source>
        <dbReference type="PROSITE" id="PS50089"/>
    </source>
</evidence>
<dbReference type="SUPFAM" id="SSF101898">
    <property type="entry name" value="NHL repeat"/>
    <property type="match status" value="1"/>
</dbReference>
<dbReference type="InterPro" id="IPR018957">
    <property type="entry name" value="Znf_C3HC4_RING-type"/>
</dbReference>
<dbReference type="InterPro" id="IPR011042">
    <property type="entry name" value="6-blade_b-propeller_TolB-like"/>
</dbReference>
<dbReference type="PROSITE" id="PS00518">
    <property type="entry name" value="ZF_RING_1"/>
    <property type="match status" value="1"/>
</dbReference>
<feature type="domain" description="B box-type" evidence="6">
    <location>
        <begin position="94"/>
        <end position="136"/>
    </location>
</feature>
<accession>A0A9Q1CRK9</accession>
<gene>
    <name evidence="7" type="ORF">HOLleu_02010</name>
</gene>
<dbReference type="InterPro" id="IPR013083">
    <property type="entry name" value="Znf_RING/FYVE/PHD"/>
</dbReference>
<evidence type="ECO:0000256" key="4">
    <source>
        <dbReference type="PROSITE-ProRule" id="PRU00024"/>
    </source>
</evidence>
<dbReference type="InterPro" id="IPR017907">
    <property type="entry name" value="Znf_RING_CS"/>
</dbReference>
<proteinExistence type="predicted"/>
<dbReference type="InterPro" id="IPR000315">
    <property type="entry name" value="Znf_B-box"/>
</dbReference>
<dbReference type="PROSITE" id="PS50089">
    <property type="entry name" value="ZF_RING_2"/>
    <property type="match status" value="1"/>
</dbReference>
<feature type="domain" description="RING-type" evidence="5">
    <location>
        <begin position="18"/>
        <end position="60"/>
    </location>
</feature>
<dbReference type="OrthoDB" id="365379at2759"/>
<comment type="caution">
    <text evidence="7">The sequence shown here is derived from an EMBL/GenBank/DDBJ whole genome shotgun (WGS) entry which is preliminary data.</text>
</comment>
<evidence type="ECO:0000256" key="1">
    <source>
        <dbReference type="ARBA" id="ARBA00022723"/>
    </source>
</evidence>
<dbReference type="SMART" id="SM00184">
    <property type="entry name" value="RING"/>
    <property type="match status" value="1"/>
</dbReference>
<evidence type="ECO:0000313" key="8">
    <source>
        <dbReference type="Proteomes" id="UP001152320"/>
    </source>
</evidence>
<evidence type="ECO:0000313" key="7">
    <source>
        <dbReference type="EMBL" id="KAJ8049314.1"/>
    </source>
</evidence>
<dbReference type="PROSITE" id="PS50119">
    <property type="entry name" value="ZF_BBOX"/>
    <property type="match status" value="1"/>
</dbReference>
<keyword evidence="1" id="KW-0479">Metal-binding</keyword>
<dbReference type="EMBL" id="JAIZAY010000001">
    <property type="protein sequence ID" value="KAJ8049314.1"/>
    <property type="molecule type" value="Genomic_DNA"/>
</dbReference>
<dbReference type="PANTHER" id="PTHR25462:SF291">
    <property type="entry name" value="E3 UBIQUITIN-PROTEIN LIGASE TRIM45"/>
    <property type="match status" value="1"/>
</dbReference>
<dbReference type="Gene3D" id="3.30.40.10">
    <property type="entry name" value="Zinc/RING finger domain, C3HC4 (zinc finger)"/>
    <property type="match status" value="1"/>
</dbReference>
<dbReference type="Pfam" id="PF00097">
    <property type="entry name" value="zf-C3HC4"/>
    <property type="match status" value="1"/>
</dbReference>
<protein>
    <submittedName>
        <fullName evidence="7">E3 ubiquitin-protein ligase TRIM56</fullName>
    </submittedName>
</protein>
<dbReference type="Gene3D" id="2.120.10.30">
    <property type="entry name" value="TolB, C-terminal domain"/>
    <property type="match status" value="1"/>
</dbReference>
<evidence type="ECO:0000259" key="6">
    <source>
        <dbReference type="PROSITE" id="PS50119"/>
    </source>
</evidence>
<reference evidence="7" key="1">
    <citation type="submission" date="2021-10" db="EMBL/GenBank/DDBJ databases">
        <title>Tropical sea cucumber genome reveals ecological adaptation and Cuvierian tubules defense mechanism.</title>
        <authorList>
            <person name="Chen T."/>
        </authorList>
    </citation>
    <scope>NUCLEOTIDE SEQUENCE</scope>
    <source>
        <strain evidence="7">Nanhai2018</strain>
        <tissue evidence="7">Muscle</tissue>
    </source>
</reference>
<dbReference type="GO" id="GO:0008270">
    <property type="term" value="F:zinc ion binding"/>
    <property type="evidence" value="ECO:0007669"/>
    <property type="project" value="UniProtKB-KW"/>
</dbReference>
<dbReference type="InterPro" id="IPR047153">
    <property type="entry name" value="TRIM45/56/19-like"/>
</dbReference>
<dbReference type="AlphaFoldDB" id="A0A9Q1CRK9"/>
<dbReference type="Proteomes" id="UP001152320">
    <property type="component" value="Chromosome 1"/>
</dbReference>
<organism evidence="7 8">
    <name type="scientific">Holothuria leucospilota</name>
    <name type="common">Black long sea cucumber</name>
    <name type="synonym">Mertensiothuria leucospilota</name>
    <dbReference type="NCBI Taxonomy" id="206669"/>
    <lineage>
        <taxon>Eukaryota</taxon>
        <taxon>Metazoa</taxon>
        <taxon>Echinodermata</taxon>
        <taxon>Eleutherozoa</taxon>
        <taxon>Echinozoa</taxon>
        <taxon>Holothuroidea</taxon>
        <taxon>Aspidochirotacea</taxon>
        <taxon>Aspidochirotida</taxon>
        <taxon>Holothuriidae</taxon>
        <taxon>Holothuria</taxon>
    </lineage>
</organism>
<name>A0A9Q1CRK9_HOLLE</name>